<evidence type="ECO:0000256" key="8">
    <source>
        <dbReference type="ARBA" id="ARBA00023136"/>
    </source>
</evidence>
<dbReference type="InterPro" id="IPR001185">
    <property type="entry name" value="MS_channel"/>
</dbReference>
<dbReference type="HAMAP" id="MF_00115">
    <property type="entry name" value="MscL"/>
    <property type="match status" value="1"/>
</dbReference>
<keyword evidence="8 10" id="KW-0472">Membrane</keyword>
<dbReference type="GO" id="GO:0005886">
    <property type="term" value="C:plasma membrane"/>
    <property type="evidence" value="ECO:0007669"/>
    <property type="project" value="UniProtKB-SubCell"/>
</dbReference>
<evidence type="ECO:0000256" key="3">
    <source>
        <dbReference type="ARBA" id="ARBA00022448"/>
    </source>
</evidence>
<feature type="transmembrane region" description="Helical" evidence="10">
    <location>
        <begin position="71"/>
        <end position="93"/>
    </location>
</feature>
<comment type="caution">
    <text evidence="11">The sequence shown here is derived from an EMBL/GenBank/DDBJ whole genome shotgun (WGS) entry which is preliminary data.</text>
</comment>
<comment type="similarity">
    <text evidence="2">Belongs to the MscL family.</text>
</comment>
<evidence type="ECO:0000256" key="10">
    <source>
        <dbReference type="SAM" id="Phobius"/>
    </source>
</evidence>
<sequence>MKKFLDEFKQFISKGNVVDLAVGVIIGGAFSKIVSSLVDNIIMPIIGVILGGVDFSGLSITFHGASIKYGLFIQNVVDFLIVAFCIFTVIKILNSFDKKIKSKIEKEQKEQEEKEPEMTKEERLLTEIRDLLKKQSKEDKKTK</sequence>
<evidence type="ECO:0000313" key="11">
    <source>
        <dbReference type="EMBL" id="EKC48455.1"/>
    </source>
</evidence>
<gene>
    <name evidence="11" type="ORF">OBE_15193</name>
</gene>
<dbReference type="InterPro" id="IPR036019">
    <property type="entry name" value="MscL_channel"/>
</dbReference>
<protein>
    <submittedName>
        <fullName evidence="11">Large-conductance mechanosensitive channel</fullName>
    </submittedName>
</protein>
<dbReference type="PANTHER" id="PTHR30266:SF2">
    <property type="entry name" value="LARGE-CONDUCTANCE MECHANOSENSITIVE CHANNEL"/>
    <property type="match status" value="1"/>
</dbReference>
<organism evidence="11">
    <name type="scientific">human gut metagenome</name>
    <dbReference type="NCBI Taxonomy" id="408170"/>
    <lineage>
        <taxon>unclassified sequences</taxon>
        <taxon>metagenomes</taxon>
        <taxon>organismal metagenomes</taxon>
    </lineage>
</organism>
<keyword evidence="7" id="KW-0406">Ion transport</keyword>
<name>K1S423_9ZZZZ</name>
<keyword evidence="5 10" id="KW-0812">Transmembrane</keyword>
<proteinExistence type="inferred from homology"/>
<dbReference type="PRINTS" id="PR01264">
    <property type="entry name" value="MECHCHANNEL"/>
</dbReference>
<dbReference type="SUPFAM" id="SSF81330">
    <property type="entry name" value="Gated mechanosensitive channel"/>
    <property type="match status" value="1"/>
</dbReference>
<evidence type="ECO:0000256" key="9">
    <source>
        <dbReference type="ARBA" id="ARBA00023303"/>
    </source>
</evidence>
<dbReference type="NCBIfam" id="NF001843">
    <property type="entry name" value="PRK00567.1-4"/>
    <property type="match status" value="1"/>
</dbReference>
<dbReference type="Pfam" id="PF01741">
    <property type="entry name" value="MscL"/>
    <property type="match status" value="1"/>
</dbReference>
<feature type="transmembrane region" description="Helical" evidence="10">
    <location>
        <begin position="20"/>
        <end position="38"/>
    </location>
</feature>
<keyword evidence="3" id="KW-0813">Transport</keyword>
<dbReference type="AlphaFoldDB" id="K1S423"/>
<dbReference type="GO" id="GO:0008381">
    <property type="term" value="F:mechanosensitive monoatomic ion channel activity"/>
    <property type="evidence" value="ECO:0007669"/>
    <property type="project" value="InterPro"/>
</dbReference>
<keyword evidence="4" id="KW-1003">Cell membrane</keyword>
<evidence type="ECO:0000256" key="5">
    <source>
        <dbReference type="ARBA" id="ARBA00022692"/>
    </source>
</evidence>
<accession>K1S423</accession>
<feature type="transmembrane region" description="Helical" evidence="10">
    <location>
        <begin position="45"/>
        <end position="65"/>
    </location>
</feature>
<dbReference type="PANTHER" id="PTHR30266">
    <property type="entry name" value="MECHANOSENSITIVE CHANNEL MSCL"/>
    <property type="match status" value="1"/>
</dbReference>
<comment type="subcellular location">
    <subcellularLocation>
        <location evidence="1">Cell membrane</location>
        <topology evidence="1">Multi-pass membrane protein</topology>
    </subcellularLocation>
</comment>
<keyword evidence="6 10" id="KW-1133">Transmembrane helix</keyword>
<dbReference type="InterPro" id="IPR019823">
    <property type="entry name" value="Mechanosensitive_channel_CS"/>
</dbReference>
<evidence type="ECO:0000256" key="7">
    <source>
        <dbReference type="ARBA" id="ARBA00023065"/>
    </source>
</evidence>
<dbReference type="InterPro" id="IPR037673">
    <property type="entry name" value="MSC/AndL"/>
</dbReference>
<evidence type="ECO:0000256" key="4">
    <source>
        <dbReference type="ARBA" id="ARBA00022475"/>
    </source>
</evidence>
<dbReference type="NCBIfam" id="TIGR00220">
    <property type="entry name" value="mscL"/>
    <property type="match status" value="1"/>
</dbReference>
<evidence type="ECO:0000256" key="2">
    <source>
        <dbReference type="ARBA" id="ARBA00007254"/>
    </source>
</evidence>
<dbReference type="EMBL" id="AJWZ01010440">
    <property type="protein sequence ID" value="EKC48455.1"/>
    <property type="molecule type" value="Genomic_DNA"/>
</dbReference>
<keyword evidence="9" id="KW-0407">Ion channel</keyword>
<evidence type="ECO:0000256" key="6">
    <source>
        <dbReference type="ARBA" id="ARBA00022989"/>
    </source>
</evidence>
<dbReference type="PROSITE" id="PS01327">
    <property type="entry name" value="MSCL"/>
    <property type="match status" value="1"/>
</dbReference>
<reference evidence="11" key="1">
    <citation type="journal article" date="2013" name="Environ. Microbiol.">
        <title>Microbiota from the distal guts of lean and obese adolescents exhibit partial functional redundancy besides clear differences in community structure.</title>
        <authorList>
            <person name="Ferrer M."/>
            <person name="Ruiz A."/>
            <person name="Lanza F."/>
            <person name="Haange S.B."/>
            <person name="Oberbach A."/>
            <person name="Till H."/>
            <person name="Bargiela R."/>
            <person name="Campoy C."/>
            <person name="Segura M.T."/>
            <person name="Richter M."/>
            <person name="von Bergen M."/>
            <person name="Seifert J."/>
            <person name="Suarez A."/>
        </authorList>
    </citation>
    <scope>NUCLEOTIDE SEQUENCE</scope>
</reference>
<evidence type="ECO:0000256" key="1">
    <source>
        <dbReference type="ARBA" id="ARBA00004651"/>
    </source>
</evidence>
<dbReference type="Gene3D" id="1.10.1200.120">
    <property type="entry name" value="Large-conductance mechanosensitive channel, MscL, domain 1"/>
    <property type="match status" value="1"/>
</dbReference>